<organism evidence="1 2">
    <name type="scientific">Eutrema salsugineum</name>
    <name type="common">Saltwater cress</name>
    <name type="synonym">Sisymbrium salsugineum</name>
    <dbReference type="NCBI Taxonomy" id="72664"/>
    <lineage>
        <taxon>Eukaryota</taxon>
        <taxon>Viridiplantae</taxon>
        <taxon>Streptophyta</taxon>
        <taxon>Embryophyta</taxon>
        <taxon>Tracheophyta</taxon>
        <taxon>Spermatophyta</taxon>
        <taxon>Magnoliopsida</taxon>
        <taxon>eudicotyledons</taxon>
        <taxon>Gunneridae</taxon>
        <taxon>Pentapetalae</taxon>
        <taxon>rosids</taxon>
        <taxon>malvids</taxon>
        <taxon>Brassicales</taxon>
        <taxon>Brassicaceae</taxon>
        <taxon>Eutremeae</taxon>
        <taxon>Eutrema</taxon>
    </lineage>
</organism>
<protein>
    <submittedName>
        <fullName evidence="1">Uncharacterized protein</fullName>
    </submittedName>
</protein>
<dbReference type="AlphaFoldDB" id="V4M141"/>
<dbReference type="KEGG" id="eus:EUTSA_v10011117mg"/>
<dbReference type="Proteomes" id="UP000030689">
    <property type="component" value="Unassembled WGS sequence"/>
</dbReference>
<sequence>MWSFFAEKKKLWGYLKTLILHLQRKEFCIHHLHQIKPQLCIISFDRSTKHSSRTCMVFTVPPSNISDLESILRKSR</sequence>
<dbReference type="Gramene" id="ESQ45928">
    <property type="protein sequence ID" value="ESQ45928"/>
    <property type="gene ID" value="EUTSA_v10011117mg"/>
</dbReference>
<reference evidence="1 2" key="1">
    <citation type="journal article" date="2013" name="Front. Plant Sci.">
        <title>The Reference Genome of the Halophytic Plant Eutrema salsugineum.</title>
        <authorList>
            <person name="Yang R."/>
            <person name="Jarvis D.E."/>
            <person name="Chen H."/>
            <person name="Beilstein M.A."/>
            <person name="Grimwood J."/>
            <person name="Jenkins J."/>
            <person name="Shu S."/>
            <person name="Prochnik S."/>
            <person name="Xin M."/>
            <person name="Ma C."/>
            <person name="Schmutz J."/>
            <person name="Wing R.A."/>
            <person name="Mitchell-Olds T."/>
            <person name="Schumaker K.S."/>
            <person name="Wang X."/>
        </authorList>
    </citation>
    <scope>NUCLEOTIDE SEQUENCE [LARGE SCALE GENOMIC DNA]</scope>
</reference>
<gene>
    <name evidence="1" type="ORF">EUTSA_v10011117mg</name>
</gene>
<proteinExistence type="predicted"/>
<dbReference type="EMBL" id="KI517435">
    <property type="protein sequence ID" value="ESQ45928.1"/>
    <property type="molecule type" value="Genomic_DNA"/>
</dbReference>
<name>V4M141_EUTSA</name>
<evidence type="ECO:0000313" key="2">
    <source>
        <dbReference type="Proteomes" id="UP000030689"/>
    </source>
</evidence>
<keyword evidence="2" id="KW-1185">Reference proteome</keyword>
<accession>V4M141</accession>
<evidence type="ECO:0000313" key="1">
    <source>
        <dbReference type="EMBL" id="ESQ45928.1"/>
    </source>
</evidence>